<dbReference type="RefSeq" id="XP_029223795.1">
    <property type="nucleotide sequence ID" value="XM_029376106.1"/>
</dbReference>
<evidence type="ECO:0000313" key="3">
    <source>
        <dbReference type="Proteomes" id="UP000284403"/>
    </source>
</evidence>
<protein>
    <submittedName>
        <fullName evidence="2">Uncharacterized protein</fullName>
    </submittedName>
</protein>
<comment type="caution">
    <text evidence="2">The sequence shown here is derived from an EMBL/GenBank/DDBJ whole genome shotgun (WGS) entry which is preliminary data.</text>
</comment>
<accession>A0A3R7R9D3</accession>
<organism evidence="2 3">
    <name type="scientific">Trypanosoma conorhini</name>
    <dbReference type="NCBI Taxonomy" id="83891"/>
    <lineage>
        <taxon>Eukaryota</taxon>
        <taxon>Discoba</taxon>
        <taxon>Euglenozoa</taxon>
        <taxon>Kinetoplastea</taxon>
        <taxon>Metakinetoplastina</taxon>
        <taxon>Trypanosomatida</taxon>
        <taxon>Trypanosomatidae</taxon>
        <taxon>Trypanosoma</taxon>
    </lineage>
</organism>
<gene>
    <name evidence="2" type="ORF">Tco025E_09286</name>
</gene>
<name>A0A3R7R9D3_9TRYP</name>
<reference evidence="2 3" key="1">
    <citation type="journal article" date="2018" name="BMC Genomics">
        <title>Genomic comparison of Trypanosoma conorhini and Trypanosoma rangeli to Trypanosoma cruzi strains of high and low virulence.</title>
        <authorList>
            <person name="Bradwell K.R."/>
            <person name="Koparde V.N."/>
            <person name="Matveyev A.V."/>
            <person name="Serrano M.G."/>
            <person name="Alves J.M."/>
            <person name="Parikh H."/>
            <person name="Huang B."/>
            <person name="Lee V."/>
            <person name="Espinosa-Alvarez O."/>
            <person name="Ortiz P.A."/>
            <person name="Costa-Martins A.G."/>
            <person name="Teixeira M.M."/>
            <person name="Buck G.A."/>
        </authorList>
    </citation>
    <scope>NUCLEOTIDE SEQUENCE [LARGE SCALE GENOMIC DNA]</scope>
    <source>
        <strain evidence="2 3">025E</strain>
    </source>
</reference>
<proteinExistence type="predicted"/>
<dbReference type="GeneID" id="40322897"/>
<feature type="compositionally biased region" description="Basic and acidic residues" evidence="1">
    <location>
        <begin position="81"/>
        <end position="104"/>
    </location>
</feature>
<sequence>VKELDVAEHAAKEQVAEVKELDVAEHVAKDQVAEVKELDVAEHAAKEQVAEVKELDVAESGAAAVAADAVHHADGSLQGGAKHDVPAGGDHKAAEHHDEHTREM</sequence>
<keyword evidence="3" id="KW-1185">Reference proteome</keyword>
<feature type="non-terminal residue" evidence="2">
    <location>
        <position position="1"/>
    </location>
</feature>
<dbReference type="Proteomes" id="UP000284403">
    <property type="component" value="Unassembled WGS sequence"/>
</dbReference>
<evidence type="ECO:0000313" key="2">
    <source>
        <dbReference type="EMBL" id="RNE98241.1"/>
    </source>
</evidence>
<dbReference type="EMBL" id="MKKU01001052">
    <property type="protein sequence ID" value="RNE98241.1"/>
    <property type="molecule type" value="Genomic_DNA"/>
</dbReference>
<feature type="region of interest" description="Disordered" evidence="1">
    <location>
        <begin position="73"/>
        <end position="104"/>
    </location>
</feature>
<dbReference type="AlphaFoldDB" id="A0A3R7R9D3"/>
<evidence type="ECO:0000256" key="1">
    <source>
        <dbReference type="SAM" id="MobiDB-lite"/>
    </source>
</evidence>